<organism evidence="9 10">
    <name type="scientific">Cinara cedri</name>
    <dbReference type="NCBI Taxonomy" id="506608"/>
    <lineage>
        <taxon>Eukaryota</taxon>
        <taxon>Metazoa</taxon>
        <taxon>Ecdysozoa</taxon>
        <taxon>Arthropoda</taxon>
        <taxon>Hexapoda</taxon>
        <taxon>Insecta</taxon>
        <taxon>Pterygota</taxon>
        <taxon>Neoptera</taxon>
        <taxon>Paraneoptera</taxon>
        <taxon>Hemiptera</taxon>
        <taxon>Sternorrhyncha</taxon>
        <taxon>Aphidomorpha</taxon>
        <taxon>Aphidoidea</taxon>
        <taxon>Aphididae</taxon>
        <taxon>Lachninae</taxon>
        <taxon>Cinara</taxon>
    </lineage>
</organism>
<comment type="subcellular location">
    <subcellularLocation>
        <location evidence="2">Chromosome</location>
        <location evidence="2">Centromere</location>
    </subcellularLocation>
    <subcellularLocation>
        <location evidence="1">Nucleus</location>
    </subcellularLocation>
</comment>
<feature type="compositionally biased region" description="Acidic residues" evidence="8">
    <location>
        <begin position="1"/>
        <end position="11"/>
    </location>
</feature>
<dbReference type="InterPro" id="IPR025204">
    <property type="entry name" value="CENP-L"/>
</dbReference>
<name>A0A5E4NS30_9HEMI</name>
<sequence length="368" mass="42190">MMEVDEETFETSEEHQVSNKEEPNECSTSFGNISCITTGEENNDSTHETDKSVHKTETNESEKEISMYGSIEDYTYDPTALIEVSDLLDLVGKNWSLFRVSPLWNLDFSQKYLNLLSKELKKCLIKNTQGTKTKNRQKKPIEDISVKIEQQDAHHECVALKIDVIIQETNVQLYTGFLLKSPNYTEKYNKNKLSDMPLLMVQGNQPCIVAIHNWLSDHFDCVIRPYTFALYQFLWIIAISMGDVGKSYNETVLYHYLYKYELTQGQMNVKCHVESSFLRSVLARLALDGLSSEATSFHYSDLIKIQSEIEDHLKTICGINVSKLKLKAFEAPKIASVKLSGKINIKSSVLLDMIIKYLMELENNNYVL</sequence>
<proteinExistence type="inferred from homology"/>
<dbReference type="PANTHER" id="PTHR31740:SF2">
    <property type="entry name" value="CENTROMERE PROTEIN L"/>
    <property type="match status" value="1"/>
</dbReference>
<keyword evidence="5" id="KW-0158">Chromosome</keyword>
<evidence type="ECO:0000256" key="5">
    <source>
        <dbReference type="ARBA" id="ARBA00022454"/>
    </source>
</evidence>
<evidence type="ECO:0000256" key="6">
    <source>
        <dbReference type="ARBA" id="ARBA00023242"/>
    </source>
</evidence>
<evidence type="ECO:0000313" key="9">
    <source>
        <dbReference type="EMBL" id="VVC44578.1"/>
    </source>
</evidence>
<dbReference type="Pfam" id="PF13092">
    <property type="entry name" value="CENP-L"/>
    <property type="match status" value="1"/>
</dbReference>
<gene>
    <name evidence="9" type="ORF">CINCED_3A023904</name>
</gene>
<evidence type="ECO:0000313" key="10">
    <source>
        <dbReference type="Proteomes" id="UP000325440"/>
    </source>
</evidence>
<evidence type="ECO:0000256" key="8">
    <source>
        <dbReference type="SAM" id="MobiDB-lite"/>
    </source>
</evidence>
<dbReference type="AlphaFoldDB" id="A0A5E4NS30"/>
<comment type="similarity">
    <text evidence="3">Belongs to the CENP-L/IML3 family.</text>
</comment>
<evidence type="ECO:0000256" key="3">
    <source>
        <dbReference type="ARBA" id="ARBA00011060"/>
    </source>
</evidence>
<accession>A0A5E4NS30</accession>
<dbReference type="EMBL" id="CABPRJ010002383">
    <property type="protein sequence ID" value="VVC44578.1"/>
    <property type="molecule type" value="Genomic_DNA"/>
</dbReference>
<feature type="compositionally biased region" description="Polar residues" evidence="8">
    <location>
        <begin position="25"/>
        <end position="40"/>
    </location>
</feature>
<dbReference type="Proteomes" id="UP000325440">
    <property type="component" value="Unassembled WGS sequence"/>
</dbReference>
<dbReference type="PANTHER" id="PTHR31740">
    <property type="entry name" value="CENTROMERE PROTEIN L"/>
    <property type="match status" value="1"/>
</dbReference>
<reference evidence="9 10" key="1">
    <citation type="submission" date="2019-08" db="EMBL/GenBank/DDBJ databases">
        <authorList>
            <person name="Alioto T."/>
            <person name="Alioto T."/>
            <person name="Gomez Garrido J."/>
        </authorList>
    </citation>
    <scope>NUCLEOTIDE SEQUENCE [LARGE SCALE GENOMIC DNA]</scope>
</reference>
<evidence type="ECO:0000256" key="2">
    <source>
        <dbReference type="ARBA" id="ARBA00004584"/>
    </source>
</evidence>
<keyword evidence="10" id="KW-1185">Reference proteome</keyword>
<feature type="compositionally biased region" description="Basic and acidic residues" evidence="8">
    <location>
        <begin position="44"/>
        <end position="63"/>
    </location>
</feature>
<evidence type="ECO:0000256" key="1">
    <source>
        <dbReference type="ARBA" id="ARBA00004123"/>
    </source>
</evidence>
<feature type="compositionally biased region" description="Basic and acidic residues" evidence="8">
    <location>
        <begin position="12"/>
        <end position="23"/>
    </location>
</feature>
<evidence type="ECO:0000256" key="4">
    <source>
        <dbReference type="ARBA" id="ARBA00016380"/>
    </source>
</evidence>
<feature type="region of interest" description="Disordered" evidence="8">
    <location>
        <begin position="1"/>
        <end position="63"/>
    </location>
</feature>
<protein>
    <recommendedName>
        <fullName evidence="4">Centromere protein L</fullName>
    </recommendedName>
</protein>
<keyword evidence="7" id="KW-0137">Centromere</keyword>
<dbReference type="GO" id="GO:0000775">
    <property type="term" value="C:chromosome, centromeric region"/>
    <property type="evidence" value="ECO:0007669"/>
    <property type="project" value="UniProtKB-SubCell"/>
</dbReference>
<dbReference type="GO" id="GO:0005634">
    <property type="term" value="C:nucleus"/>
    <property type="evidence" value="ECO:0007669"/>
    <property type="project" value="UniProtKB-SubCell"/>
</dbReference>
<keyword evidence="6" id="KW-0539">Nucleus</keyword>
<evidence type="ECO:0000256" key="7">
    <source>
        <dbReference type="ARBA" id="ARBA00023328"/>
    </source>
</evidence>
<dbReference type="OrthoDB" id="6336727at2759"/>